<feature type="transmembrane region" description="Helical" evidence="10">
    <location>
        <begin position="535"/>
        <end position="556"/>
    </location>
</feature>
<evidence type="ECO:0000256" key="2">
    <source>
        <dbReference type="ARBA" id="ARBA00008440"/>
    </source>
</evidence>
<accession>A0ABU6Q3L6</accession>
<dbReference type="NCBIfam" id="TIGR00794">
    <property type="entry name" value="kup"/>
    <property type="match status" value="1"/>
</dbReference>
<feature type="domain" description="K+ potassium transporter integral membrane" evidence="12">
    <location>
        <begin position="254"/>
        <end position="575"/>
    </location>
</feature>
<keyword evidence="6 10" id="KW-0630">Potassium</keyword>
<organism evidence="14 15">
    <name type="scientific">Stylosanthes scabra</name>
    <dbReference type="NCBI Taxonomy" id="79078"/>
    <lineage>
        <taxon>Eukaryota</taxon>
        <taxon>Viridiplantae</taxon>
        <taxon>Streptophyta</taxon>
        <taxon>Embryophyta</taxon>
        <taxon>Tracheophyta</taxon>
        <taxon>Spermatophyta</taxon>
        <taxon>Magnoliopsida</taxon>
        <taxon>eudicotyledons</taxon>
        <taxon>Gunneridae</taxon>
        <taxon>Pentapetalae</taxon>
        <taxon>rosids</taxon>
        <taxon>fabids</taxon>
        <taxon>Fabales</taxon>
        <taxon>Fabaceae</taxon>
        <taxon>Papilionoideae</taxon>
        <taxon>50 kb inversion clade</taxon>
        <taxon>dalbergioids sensu lato</taxon>
        <taxon>Dalbergieae</taxon>
        <taxon>Pterocarpus clade</taxon>
        <taxon>Stylosanthes</taxon>
    </lineage>
</organism>
<evidence type="ECO:0000256" key="8">
    <source>
        <dbReference type="ARBA" id="ARBA00023065"/>
    </source>
</evidence>
<feature type="transmembrane region" description="Helical" evidence="10">
    <location>
        <begin position="361"/>
        <end position="381"/>
    </location>
</feature>
<evidence type="ECO:0000256" key="4">
    <source>
        <dbReference type="ARBA" id="ARBA00022538"/>
    </source>
</evidence>
<dbReference type="Pfam" id="PF02705">
    <property type="entry name" value="K_trans"/>
    <property type="match status" value="2"/>
</dbReference>
<name>A0ABU6Q3L6_9FABA</name>
<evidence type="ECO:0000256" key="3">
    <source>
        <dbReference type="ARBA" id="ARBA00022448"/>
    </source>
</evidence>
<gene>
    <name evidence="14" type="primary">HAK5_1</name>
    <name evidence="14" type="ORF">PIB30_004652</name>
</gene>
<feature type="transmembrane region" description="Helical" evidence="10">
    <location>
        <begin position="284"/>
        <end position="304"/>
    </location>
</feature>
<comment type="subcellular location">
    <subcellularLocation>
        <location evidence="1">Cell membrane</location>
        <topology evidence="1">Multi-pass membrane protein</topology>
    </subcellularLocation>
    <subcellularLocation>
        <location evidence="10">Membrane</location>
        <topology evidence="10">Multi-pass membrane protein</topology>
    </subcellularLocation>
</comment>
<evidence type="ECO:0000256" key="6">
    <source>
        <dbReference type="ARBA" id="ARBA00022958"/>
    </source>
</evidence>
<comment type="caution">
    <text evidence="10">Lacks conserved residue(s) required for the propagation of feature annotation.</text>
</comment>
<keyword evidence="9 10" id="KW-0472">Membrane</keyword>
<evidence type="ECO:0000259" key="12">
    <source>
        <dbReference type="Pfam" id="PF02705"/>
    </source>
</evidence>
<evidence type="ECO:0000256" key="1">
    <source>
        <dbReference type="ARBA" id="ARBA00004651"/>
    </source>
</evidence>
<evidence type="ECO:0000313" key="15">
    <source>
        <dbReference type="Proteomes" id="UP001341840"/>
    </source>
</evidence>
<comment type="similarity">
    <text evidence="2 10">Belongs to the HAK/KUP transporter (TC 2.A.72.3) family.</text>
</comment>
<evidence type="ECO:0000256" key="9">
    <source>
        <dbReference type="ARBA" id="ARBA00023136"/>
    </source>
</evidence>
<dbReference type="InterPro" id="IPR053951">
    <property type="entry name" value="K_trans_N"/>
</dbReference>
<proteinExistence type="inferred from homology"/>
<keyword evidence="3" id="KW-0813">Transport</keyword>
<evidence type="ECO:0000256" key="5">
    <source>
        <dbReference type="ARBA" id="ARBA00022692"/>
    </source>
</evidence>
<dbReference type="PANTHER" id="PTHR30540:SF94">
    <property type="entry name" value="POTASSIUM TRANSPORTER 5"/>
    <property type="match status" value="1"/>
</dbReference>
<keyword evidence="8 10" id="KW-0406">Ion transport</keyword>
<feature type="compositionally biased region" description="Basic and acidic residues" evidence="11">
    <location>
        <begin position="717"/>
        <end position="726"/>
    </location>
</feature>
<evidence type="ECO:0000256" key="11">
    <source>
        <dbReference type="SAM" id="MobiDB-lite"/>
    </source>
</evidence>
<reference evidence="14 15" key="1">
    <citation type="journal article" date="2023" name="Plants (Basel)">
        <title>Bridging the Gap: Combining Genomics and Transcriptomics Approaches to Understand Stylosanthes scabra, an Orphan Legume from the Brazilian Caatinga.</title>
        <authorList>
            <person name="Ferreira-Neto J.R.C."/>
            <person name="da Silva M.D."/>
            <person name="Binneck E."/>
            <person name="de Melo N.F."/>
            <person name="da Silva R.H."/>
            <person name="de Melo A.L.T.M."/>
            <person name="Pandolfi V."/>
            <person name="Bustamante F.O."/>
            <person name="Brasileiro-Vidal A.C."/>
            <person name="Benko-Iseppon A.M."/>
        </authorList>
    </citation>
    <scope>NUCLEOTIDE SEQUENCE [LARGE SCALE GENOMIC DNA]</scope>
    <source>
        <tissue evidence="14">Leaves</tissue>
    </source>
</reference>
<keyword evidence="15" id="KW-1185">Reference proteome</keyword>
<feature type="region of interest" description="Disordered" evidence="11">
    <location>
        <begin position="744"/>
        <end position="764"/>
    </location>
</feature>
<keyword evidence="4 10" id="KW-0633">Potassium transport</keyword>
<feature type="transmembrane region" description="Helical" evidence="10">
    <location>
        <begin position="181"/>
        <end position="199"/>
    </location>
</feature>
<dbReference type="InterPro" id="IPR053952">
    <property type="entry name" value="K_trans_C"/>
</dbReference>
<feature type="transmembrane region" description="Helical" evidence="10">
    <location>
        <begin position="510"/>
        <end position="529"/>
    </location>
</feature>
<evidence type="ECO:0000256" key="10">
    <source>
        <dbReference type="RuleBase" id="RU321113"/>
    </source>
</evidence>
<feature type="transmembrane region" description="Helical" evidence="10">
    <location>
        <begin position="330"/>
        <end position="349"/>
    </location>
</feature>
<keyword evidence="7 10" id="KW-1133">Transmembrane helix</keyword>
<feature type="domain" description="K+ potassium transporter integral membrane" evidence="12">
    <location>
        <begin position="60"/>
        <end position="225"/>
    </location>
</feature>
<dbReference type="Proteomes" id="UP001341840">
    <property type="component" value="Unassembled WGS sequence"/>
</dbReference>
<protein>
    <recommendedName>
        <fullName evidence="10">Potassium transporter</fullName>
    </recommendedName>
</protein>
<feature type="transmembrane region" description="Helical" evidence="10">
    <location>
        <begin position="100"/>
        <end position="120"/>
    </location>
</feature>
<evidence type="ECO:0000256" key="7">
    <source>
        <dbReference type="ARBA" id="ARBA00022989"/>
    </source>
</evidence>
<dbReference type="InterPro" id="IPR003855">
    <property type="entry name" value="K+_transporter"/>
</dbReference>
<evidence type="ECO:0000313" key="14">
    <source>
        <dbReference type="EMBL" id="MED6106419.1"/>
    </source>
</evidence>
<sequence length="861" mass="96026">MEAMKSSKKETVEPKKKKMISDRKASWGKLVGRVDSLNLEAARIPSTHRHLVSWRTTLSLAFQSIGVIYGDIGTSPLYVYSSIFTDGINNTDDLLGCLSLIIYTIALFPFLKYVYIVLWANDNGDGGTFALYSLICRYSKVSLIPNHQPEDMQLSNYKLETSSNQLKRAQKIKHKLENSKFAQLLLFIVTIMSTSMVIGDGILTPSISVLSAISGIKSKSESLGQGKCFSLLKCNAIVHELEIKNFKVYHHSVVSGAVVGISIAILIILFSVQRYGTDKVGSAFAPMILVWFSFIAGIGLYNLFKYDVGVLRALNPKYIVDYFRRNGKKGWISLGGIFLCITGTEAMFADLGHFNVRAVQLSFSFITFPALVCAYSGQAAYLRKFPDHVANTFYDSIPSPIYWPTFVVAVAAAIIASQAMISGAYSIIQQSLSLGCFPSVSVIHTSGKYEGQVYIPEINYILMIACVIVCAAFRTTDNIGHAYGIAVCMVMLVTTGMVALIMLVIWKTSIWWIVLFVVVFGSVEIVYLSSMLTKFIQGGFLPLVLALFLMSIMATWHYTHKKRYMFEANNKVSSEFLREIVSKQVLSRIPGVALLYSELVEGIPPIFAKVVANIPHIHSVVVFISMKSIPISRVALDERFLFRQVQPKEYRIFRCVVRYGYNDVIGEPKEFEEQLIQQLKEFIRHQNFSHLNEGVGAGDAEQTDYHLQVSSQQQQSSRERSAKDGKGSSNRIIPVSICSNQVEDQEVQSQSGQQHPRSNPAINVSRASSGSIQSFGAGSRISNPTLQGIEEEIAFVQKAMEKSVIYMLGEAEVVAEPNSSILKKIVVNHIYDFLRRNFRQGEHLMAIPRSKLLRIGMTYEI</sequence>
<feature type="transmembrane region" description="Helical" evidence="10">
    <location>
        <begin position="458"/>
        <end position="476"/>
    </location>
</feature>
<feature type="region of interest" description="Disordered" evidence="11">
    <location>
        <begin position="705"/>
        <end position="731"/>
    </location>
</feature>
<feature type="domain" description="K+ potassium transporter C-terminal" evidence="13">
    <location>
        <begin position="590"/>
        <end position="861"/>
    </location>
</feature>
<feature type="transmembrane region" description="Helical" evidence="10">
    <location>
        <begin position="248"/>
        <end position="272"/>
    </location>
</feature>
<feature type="transmembrane region" description="Helical" evidence="10">
    <location>
        <begin position="482"/>
        <end position="503"/>
    </location>
</feature>
<dbReference type="PANTHER" id="PTHR30540">
    <property type="entry name" value="OSMOTIC STRESS POTASSIUM TRANSPORTER"/>
    <property type="match status" value="1"/>
</dbReference>
<feature type="transmembrane region" description="Helical" evidence="10">
    <location>
        <begin position="401"/>
        <end position="421"/>
    </location>
</feature>
<comment type="caution">
    <text evidence="14">The sequence shown here is derived from an EMBL/GenBank/DDBJ whole genome shotgun (WGS) entry which is preliminary data.</text>
</comment>
<keyword evidence="5 10" id="KW-0812">Transmembrane</keyword>
<dbReference type="Pfam" id="PF22776">
    <property type="entry name" value="K_trans_C"/>
    <property type="match status" value="1"/>
</dbReference>
<evidence type="ECO:0000259" key="13">
    <source>
        <dbReference type="Pfam" id="PF22776"/>
    </source>
</evidence>
<comment type="function">
    <text evidence="10">Potassium transporter.</text>
</comment>
<dbReference type="EMBL" id="JASCZI010000009">
    <property type="protein sequence ID" value="MED6106419.1"/>
    <property type="molecule type" value="Genomic_DNA"/>
</dbReference>